<evidence type="ECO:0000313" key="2">
    <source>
        <dbReference type="Proteomes" id="UP000619238"/>
    </source>
</evidence>
<reference evidence="1 2" key="1">
    <citation type="submission" date="2020-07" db="EMBL/GenBank/DDBJ databases">
        <title>Description of Kordia aestuariivivens sp. nov., isolated from a tidal flat.</title>
        <authorList>
            <person name="Park S."/>
            <person name="Yoon J.-H."/>
        </authorList>
    </citation>
    <scope>NUCLEOTIDE SEQUENCE [LARGE SCALE GENOMIC DNA]</scope>
    <source>
        <strain evidence="1 2">YSTF-M3</strain>
    </source>
</reference>
<evidence type="ECO:0000313" key="1">
    <source>
        <dbReference type="EMBL" id="MBC8757124.1"/>
    </source>
</evidence>
<organism evidence="1 2">
    <name type="scientific">Kordia aestuariivivens</name>
    <dbReference type="NCBI Taxonomy" id="2759037"/>
    <lineage>
        <taxon>Bacteria</taxon>
        <taxon>Pseudomonadati</taxon>
        <taxon>Bacteroidota</taxon>
        <taxon>Flavobacteriia</taxon>
        <taxon>Flavobacteriales</taxon>
        <taxon>Flavobacteriaceae</taxon>
        <taxon>Kordia</taxon>
    </lineage>
</organism>
<comment type="caution">
    <text evidence="1">The sequence shown here is derived from an EMBL/GenBank/DDBJ whole genome shotgun (WGS) entry which is preliminary data.</text>
</comment>
<sequence length="226" mass="26586">MNQEIKNILSELNSDKTEFSLLGTTTLKTNFDISPQEFIKYAELDLSSNYEHNIVNALSNAKRALDSQLDSLLVCLGYYGISQKKYWSFPKKIDLINELGIIAPRVLRKINKQRNLLEHQFIKPDEESVEDFLDITLLFIASTDRFTLKFANIIHLKNIEQKKLYVIENNYVEEKLNVHIYKTEKQFSLAYLEPEKIENELISTNSYNHKDIDYDELLKFYLTYLK</sequence>
<accession>A0ABR7QEW8</accession>
<dbReference type="EMBL" id="JACGWS010000017">
    <property type="protein sequence ID" value="MBC8757124.1"/>
    <property type="molecule type" value="Genomic_DNA"/>
</dbReference>
<dbReference type="Proteomes" id="UP000619238">
    <property type="component" value="Unassembled WGS sequence"/>
</dbReference>
<gene>
    <name evidence="1" type="ORF">H2O64_20795</name>
</gene>
<name>A0ABR7QEW8_9FLAO</name>
<dbReference type="RefSeq" id="WP_187564168.1">
    <property type="nucleotide sequence ID" value="NZ_JACGWS010000017.1"/>
</dbReference>
<keyword evidence="2" id="KW-1185">Reference proteome</keyword>
<proteinExistence type="predicted"/>
<protein>
    <submittedName>
        <fullName evidence="1">Uncharacterized protein</fullName>
    </submittedName>
</protein>